<organism evidence="2 3">
    <name type="scientific">Phakopsora pachyrhizi</name>
    <name type="common">Asian soybean rust disease fungus</name>
    <dbReference type="NCBI Taxonomy" id="170000"/>
    <lineage>
        <taxon>Eukaryota</taxon>
        <taxon>Fungi</taxon>
        <taxon>Dikarya</taxon>
        <taxon>Basidiomycota</taxon>
        <taxon>Pucciniomycotina</taxon>
        <taxon>Pucciniomycetes</taxon>
        <taxon>Pucciniales</taxon>
        <taxon>Phakopsoraceae</taxon>
        <taxon>Phakopsora</taxon>
    </lineage>
</organism>
<evidence type="ECO:0000313" key="2">
    <source>
        <dbReference type="EMBL" id="CAH7673549.1"/>
    </source>
</evidence>
<feature type="compositionally biased region" description="Basic residues" evidence="1">
    <location>
        <begin position="274"/>
        <end position="288"/>
    </location>
</feature>
<evidence type="ECO:0000256" key="1">
    <source>
        <dbReference type="SAM" id="MobiDB-lite"/>
    </source>
</evidence>
<protein>
    <submittedName>
        <fullName evidence="2">Expressed protein</fullName>
    </submittedName>
</protein>
<dbReference type="AlphaFoldDB" id="A0AAV0AXE5"/>
<feature type="region of interest" description="Disordered" evidence="1">
    <location>
        <begin position="270"/>
        <end position="289"/>
    </location>
</feature>
<proteinExistence type="predicted"/>
<comment type="caution">
    <text evidence="2">The sequence shown here is derived from an EMBL/GenBank/DDBJ whole genome shotgun (WGS) entry which is preliminary data.</text>
</comment>
<gene>
    <name evidence="2" type="ORF">PPACK8108_LOCUS8423</name>
</gene>
<dbReference type="Proteomes" id="UP001153365">
    <property type="component" value="Unassembled WGS sequence"/>
</dbReference>
<evidence type="ECO:0000313" key="3">
    <source>
        <dbReference type="Proteomes" id="UP001153365"/>
    </source>
</evidence>
<sequence length="618" mass="70479">MRTVNYIKLKVMTKSLIIFLTTNLVAIKAVNLGEIQNLSEDSSLDLRLTLGSPAKKLKPNDSPISSFTALDPDFLSLDVGGKGSNWVNKMVLSSRRELARGKIDLELKLEAPTVSQNVLPEKLSITRAYQNGQEGRSSVILGLERIEPTIYPVGISRASEILKPVDPQFFSYNIVAESTLKGLEKIGSNVGSYLPLTSSARNPSGRTLESPHFKNLANDPFTQFFYRPDTQTFYDSSAQEPAQIRSIDNNIIYALSTSSRAELPREIPGAKNSAKNKKTRRKFRGKKKPPQENIFKYKTLHDRSHDTKRNIIEVGKENSDENFNKSLLKGKELLEDNSSHSKFNSREKIKIGAPESNSSKQHLNNSAADAGLSLDILAYPYQNVLNLNQEKLFYLESLLKKVNKTKRISGMSREQAIYRGVNFLSEKFKEYEEYFENLKDKWIQEWREIYKIEETPNGIITTANRIAYYFQFATVYTCQRLGLFHEQNNLKLFANNEVAKEDAIKILKDCWGSLPVAENITVWGRLKHKREEKFINGKRIILDQKIINLFDYILSQFLNISQTLCFSSNVLKYVLQTLLPKRYHLALKIDDESKTAVNFGLIRRLNNISLGAEMIHQK</sequence>
<reference evidence="2" key="1">
    <citation type="submission" date="2022-06" db="EMBL/GenBank/DDBJ databases">
        <authorList>
            <consortium name="SYNGENTA / RWTH Aachen University"/>
        </authorList>
    </citation>
    <scope>NUCLEOTIDE SEQUENCE</scope>
</reference>
<keyword evidence="3" id="KW-1185">Reference proteome</keyword>
<name>A0AAV0AXE5_PHAPC</name>
<dbReference type="EMBL" id="CALTRL010001743">
    <property type="protein sequence ID" value="CAH7673549.1"/>
    <property type="molecule type" value="Genomic_DNA"/>
</dbReference>
<accession>A0AAV0AXE5</accession>